<accession>A0A9E8NH35</accession>
<evidence type="ECO:0000256" key="12">
    <source>
        <dbReference type="RuleBase" id="RU003784"/>
    </source>
</evidence>
<dbReference type="GO" id="GO:0006400">
    <property type="term" value="P:tRNA modification"/>
    <property type="evidence" value="ECO:0007669"/>
    <property type="project" value="TreeGrafter"/>
</dbReference>
<evidence type="ECO:0000256" key="4">
    <source>
        <dbReference type="ARBA" id="ARBA00022679"/>
    </source>
</evidence>
<dbReference type="RefSeq" id="WP_244825172.1">
    <property type="nucleotide sequence ID" value="NZ_CP112998.1"/>
</dbReference>
<organism evidence="14 15">
    <name type="scientific">Dyadobacter pollutisoli</name>
    <dbReference type="NCBI Taxonomy" id="2910158"/>
    <lineage>
        <taxon>Bacteria</taxon>
        <taxon>Pseudomonadati</taxon>
        <taxon>Bacteroidota</taxon>
        <taxon>Cytophagia</taxon>
        <taxon>Cytophagales</taxon>
        <taxon>Spirosomataceae</taxon>
        <taxon>Dyadobacter</taxon>
    </lineage>
</organism>
<evidence type="ECO:0000256" key="11">
    <source>
        <dbReference type="RuleBase" id="RU003783"/>
    </source>
</evidence>
<evidence type="ECO:0000256" key="2">
    <source>
        <dbReference type="ARBA" id="ARBA00003213"/>
    </source>
</evidence>
<feature type="region of interest" description="Interaction with substrate tRNA" evidence="10">
    <location>
        <begin position="35"/>
        <end position="38"/>
    </location>
</feature>
<keyword evidence="5 10" id="KW-0819">tRNA processing</keyword>
<protein>
    <recommendedName>
        <fullName evidence="10">tRNA dimethylallyltransferase</fullName>
        <ecNumber evidence="10">2.5.1.75</ecNumber>
    </recommendedName>
    <alternativeName>
        <fullName evidence="10">Dimethylallyl diphosphate:tRNA dimethylallyltransferase</fullName>
        <shortName evidence="10">DMAPP:tRNA dimethylallyltransferase</shortName>
        <shortName evidence="10">DMATase</shortName>
    </alternativeName>
    <alternativeName>
        <fullName evidence="10">Isopentenyl-diphosphate:tRNA isopentenyltransferase</fullName>
        <shortName evidence="10">IPP transferase</shortName>
        <shortName evidence="10">IPPT</shortName>
        <shortName evidence="10">IPTase</shortName>
    </alternativeName>
</protein>
<dbReference type="NCBIfam" id="TIGR00174">
    <property type="entry name" value="miaA"/>
    <property type="match status" value="1"/>
</dbReference>
<gene>
    <name evidence="10 14" type="primary">miaA</name>
    <name evidence="14" type="ORF">ON006_09385</name>
</gene>
<comment type="caution">
    <text evidence="10">Lacks conserved residue(s) required for the propagation of feature annotation.</text>
</comment>
<evidence type="ECO:0000256" key="3">
    <source>
        <dbReference type="ARBA" id="ARBA00005842"/>
    </source>
</evidence>
<sequence length="318" mass="36805">MTLPLLVILGPTASGKTHIATRVAHELNGEILSADSRQVYKNMDIGTGKDLDEYIVNGQNIPYHLINIREAGEQYNVNDFQHDFEQAYHQILTKGHCPILCGGTGFYIHSLLRGHAYAAVPVNERLREELEGLPTESLLARFMQMDSAYHAVADTSTRKRLVRAIEIAEFILTEPDRSRAFTSSENKYEPVIYGLNPPVEIRRERITRRLRERLKNGLVDEVQQLLNNGLSAEQLIYYGLEYKYVTQYLTGETDYATMHARLETEIHRFAKRQMTFFRKMEKDRLVISWLPDDWSETEKIQFISTNYQELKDRFSGIK</sequence>
<dbReference type="InterPro" id="IPR027417">
    <property type="entry name" value="P-loop_NTPase"/>
</dbReference>
<keyword evidence="15" id="KW-1185">Reference proteome</keyword>
<proteinExistence type="inferred from homology"/>
<dbReference type="EMBL" id="CP112998">
    <property type="protein sequence ID" value="WAC14157.1"/>
    <property type="molecule type" value="Genomic_DNA"/>
</dbReference>
<keyword evidence="6 10" id="KW-0547">Nucleotide-binding</keyword>
<dbReference type="PANTHER" id="PTHR11088:SF60">
    <property type="entry name" value="TRNA DIMETHYLALLYLTRANSFERASE"/>
    <property type="match status" value="1"/>
</dbReference>
<evidence type="ECO:0000256" key="10">
    <source>
        <dbReference type="HAMAP-Rule" id="MF_00185"/>
    </source>
</evidence>
<dbReference type="GO" id="GO:0052381">
    <property type="term" value="F:tRNA dimethylallyltransferase activity"/>
    <property type="evidence" value="ECO:0007669"/>
    <property type="project" value="UniProtKB-UniRule"/>
</dbReference>
<dbReference type="InterPro" id="IPR018022">
    <property type="entry name" value="IPT"/>
</dbReference>
<dbReference type="InterPro" id="IPR039657">
    <property type="entry name" value="Dimethylallyltransferase"/>
</dbReference>
<comment type="catalytic activity">
    <reaction evidence="9 10 11">
        <text>adenosine(37) in tRNA + dimethylallyl diphosphate = N(6)-dimethylallyladenosine(37) in tRNA + diphosphate</text>
        <dbReference type="Rhea" id="RHEA:26482"/>
        <dbReference type="Rhea" id="RHEA-COMP:10162"/>
        <dbReference type="Rhea" id="RHEA-COMP:10375"/>
        <dbReference type="ChEBI" id="CHEBI:33019"/>
        <dbReference type="ChEBI" id="CHEBI:57623"/>
        <dbReference type="ChEBI" id="CHEBI:74411"/>
        <dbReference type="ChEBI" id="CHEBI:74415"/>
        <dbReference type="EC" id="2.5.1.75"/>
    </reaction>
</comment>
<name>A0A9E8NH35_9BACT</name>
<evidence type="ECO:0000313" key="14">
    <source>
        <dbReference type="EMBL" id="WAC14157.1"/>
    </source>
</evidence>
<feature type="binding site" evidence="10">
    <location>
        <begin position="12"/>
        <end position="17"/>
    </location>
    <ligand>
        <name>substrate</name>
    </ligand>
</feature>
<comment type="similarity">
    <text evidence="3 10 13">Belongs to the IPP transferase family.</text>
</comment>
<feature type="site" description="Interaction with substrate tRNA" evidence="10">
    <location>
        <position position="104"/>
    </location>
</feature>
<reference evidence="14" key="1">
    <citation type="submission" date="2022-11" db="EMBL/GenBank/DDBJ databases">
        <title>Dyadobacter pollutisoli sp. nov., isolated from plastic dumped soil.</title>
        <authorList>
            <person name="Kim J.M."/>
            <person name="Kim K.R."/>
            <person name="Lee J.K."/>
            <person name="Hao L."/>
            <person name="Jeon C.O."/>
        </authorList>
    </citation>
    <scope>NUCLEOTIDE SEQUENCE</scope>
    <source>
        <strain evidence="14">U1</strain>
    </source>
</reference>
<dbReference type="PANTHER" id="PTHR11088">
    <property type="entry name" value="TRNA DIMETHYLALLYLTRANSFERASE"/>
    <property type="match status" value="1"/>
</dbReference>
<keyword evidence="8 10" id="KW-0460">Magnesium</keyword>
<evidence type="ECO:0000256" key="8">
    <source>
        <dbReference type="ARBA" id="ARBA00022842"/>
    </source>
</evidence>
<dbReference type="Proteomes" id="UP001164653">
    <property type="component" value="Chromosome"/>
</dbReference>
<dbReference type="AlphaFoldDB" id="A0A9E8NH35"/>
<dbReference type="Gene3D" id="3.40.50.300">
    <property type="entry name" value="P-loop containing nucleotide triphosphate hydrolases"/>
    <property type="match status" value="1"/>
</dbReference>
<dbReference type="SUPFAM" id="SSF52540">
    <property type="entry name" value="P-loop containing nucleoside triphosphate hydrolases"/>
    <property type="match status" value="2"/>
</dbReference>
<evidence type="ECO:0000256" key="5">
    <source>
        <dbReference type="ARBA" id="ARBA00022694"/>
    </source>
</evidence>
<dbReference type="KEGG" id="dpf:ON006_09385"/>
<evidence type="ECO:0000256" key="7">
    <source>
        <dbReference type="ARBA" id="ARBA00022840"/>
    </source>
</evidence>
<dbReference type="HAMAP" id="MF_00185">
    <property type="entry name" value="IPP_trans"/>
    <property type="match status" value="1"/>
</dbReference>
<dbReference type="Pfam" id="PF01715">
    <property type="entry name" value="IPPT"/>
    <property type="match status" value="1"/>
</dbReference>
<comment type="function">
    <text evidence="2 10 12">Catalyzes the transfer of a dimethylallyl group onto the adenine at position 37 in tRNAs that read codons beginning with uridine, leading to the formation of N6-(dimethylallyl)adenosine (i(6)A).</text>
</comment>
<comment type="subunit">
    <text evidence="10">Monomer.</text>
</comment>
<dbReference type="EC" id="2.5.1.75" evidence="10"/>
<evidence type="ECO:0000313" key="15">
    <source>
        <dbReference type="Proteomes" id="UP001164653"/>
    </source>
</evidence>
<keyword evidence="7 10" id="KW-0067">ATP-binding</keyword>
<evidence type="ECO:0000256" key="9">
    <source>
        <dbReference type="ARBA" id="ARBA00049563"/>
    </source>
</evidence>
<feature type="binding site" evidence="10">
    <location>
        <begin position="10"/>
        <end position="17"/>
    </location>
    <ligand>
        <name>ATP</name>
        <dbReference type="ChEBI" id="CHEBI:30616"/>
    </ligand>
</feature>
<comment type="cofactor">
    <cofactor evidence="1 10">
        <name>Mg(2+)</name>
        <dbReference type="ChEBI" id="CHEBI:18420"/>
    </cofactor>
</comment>
<evidence type="ECO:0000256" key="1">
    <source>
        <dbReference type="ARBA" id="ARBA00001946"/>
    </source>
</evidence>
<evidence type="ECO:0000256" key="13">
    <source>
        <dbReference type="RuleBase" id="RU003785"/>
    </source>
</evidence>
<feature type="site" description="Interaction with substrate tRNA" evidence="10">
    <location>
        <position position="127"/>
    </location>
</feature>
<dbReference type="GO" id="GO:0005524">
    <property type="term" value="F:ATP binding"/>
    <property type="evidence" value="ECO:0007669"/>
    <property type="project" value="UniProtKB-UniRule"/>
</dbReference>
<keyword evidence="4 10" id="KW-0808">Transferase</keyword>
<evidence type="ECO:0000256" key="6">
    <source>
        <dbReference type="ARBA" id="ARBA00022741"/>
    </source>
</evidence>